<dbReference type="PANTHER" id="PTHR31268">
    <property type="match status" value="1"/>
</dbReference>
<gene>
    <name evidence="2" type="ORF">OLEA9_A122019</name>
</gene>
<dbReference type="AlphaFoldDB" id="A0A8S0QFR3"/>
<dbReference type="Proteomes" id="UP000594638">
    <property type="component" value="Unassembled WGS sequence"/>
</dbReference>
<sequence>MALPNDPTNSIFHVFKSSERHNIFELVDGKLCVTNVPLLIEIPRNVTLKVFLQYANPLMLPFHCLSVSNPYLSRKFSERDFLSIFRFKTWWSTQWVGNSGSDLQKETRWMLFDVPGTKSYVVIVPIIEGKFMSAFHLGTKGCVLICAESGSTLVKSSSFHAIAYVNVSENLYNSMKEAYSYIKVHLDTSKLLEEKSVASLINKFDGGISLRFLIIDDGWQSVNFEVQNPNEYVKSLIVATIQTIARLHRFDECEKFMKYKGGFLLGYNSPPFDPKKPEMLISKANELDLTEKYHNKAAQSGITDLSRYDIQIEKLKSELDGMFG</sequence>
<keyword evidence="3" id="KW-1185">Reference proteome</keyword>
<dbReference type="Gramene" id="OE9A122019T1">
    <property type="protein sequence ID" value="OE9A122019C1"/>
    <property type="gene ID" value="OE9A122019"/>
</dbReference>
<evidence type="ECO:0000256" key="1">
    <source>
        <dbReference type="ARBA" id="ARBA00023277"/>
    </source>
</evidence>
<evidence type="ECO:0000313" key="2">
    <source>
        <dbReference type="EMBL" id="CAA2967698.1"/>
    </source>
</evidence>
<reference evidence="2 3" key="1">
    <citation type="submission" date="2019-12" db="EMBL/GenBank/DDBJ databases">
        <authorList>
            <person name="Alioto T."/>
            <person name="Alioto T."/>
            <person name="Gomez Garrido J."/>
        </authorList>
    </citation>
    <scope>NUCLEOTIDE SEQUENCE [LARGE SCALE GENOMIC DNA]</scope>
</reference>
<organism evidence="2 3">
    <name type="scientific">Olea europaea subsp. europaea</name>
    <dbReference type="NCBI Taxonomy" id="158383"/>
    <lineage>
        <taxon>Eukaryota</taxon>
        <taxon>Viridiplantae</taxon>
        <taxon>Streptophyta</taxon>
        <taxon>Embryophyta</taxon>
        <taxon>Tracheophyta</taxon>
        <taxon>Spermatophyta</taxon>
        <taxon>Magnoliopsida</taxon>
        <taxon>eudicotyledons</taxon>
        <taxon>Gunneridae</taxon>
        <taxon>Pentapetalae</taxon>
        <taxon>asterids</taxon>
        <taxon>lamiids</taxon>
        <taxon>Lamiales</taxon>
        <taxon>Oleaceae</taxon>
        <taxon>Oleeae</taxon>
        <taxon>Olea</taxon>
    </lineage>
</organism>
<dbReference type="Pfam" id="PF05691">
    <property type="entry name" value="Raffinose_syn"/>
    <property type="match status" value="2"/>
</dbReference>
<protein>
    <submittedName>
        <fullName evidence="2">Stachyose synthase</fullName>
    </submittedName>
</protein>
<name>A0A8S0QFR3_OLEEU</name>
<evidence type="ECO:0000313" key="3">
    <source>
        <dbReference type="Proteomes" id="UP000594638"/>
    </source>
</evidence>
<dbReference type="PANTHER" id="PTHR31268:SF8">
    <property type="entry name" value="GALACTINOL--SUCROSE GALACTOSYLTRANSFERASE 4-RELATED"/>
    <property type="match status" value="1"/>
</dbReference>
<comment type="caution">
    <text evidence="2">The sequence shown here is derived from an EMBL/GenBank/DDBJ whole genome shotgun (WGS) entry which is preliminary data.</text>
</comment>
<accession>A0A8S0QFR3</accession>
<proteinExistence type="predicted"/>
<dbReference type="EMBL" id="CACTIH010001889">
    <property type="protein sequence ID" value="CAA2967698.1"/>
    <property type="molecule type" value="Genomic_DNA"/>
</dbReference>
<keyword evidence="1" id="KW-0119">Carbohydrate metabolism</keyword>
<dbReference type="OrthoDB" id="1531571at2759"/>
<dbReference type="InterPro" id="IPR008811">
    <property type="entry name" value="Glycosyl_hydrolases_36"/>
</dbReference>